<comment type="caution">
    <text evidence="6">The sequence shown here is derived from an EMBL/GenBank/DDBJ whole genome shotgun (WGS) entry which is preliminary data.</text>
</comment>
<dbReference type="SUPFAM" id="SSF140996">
    <property type="entry name" value="Hermes dimerisation domain"/>
    <property type="match status" value="1"/>
</dbReference>
<gene>
    <name evidence="6" type="ORF">AMORRO_LOCUS5616</name>
</gene>
<keyword evidence="4" id="KW-0862">Zinc</keyword>
<dbReference type="OrthoDB" id="2414695at2759"/>
<dbReference type="PANTHER" id="PTHR46481:SF10">
    <property type="entry name" value="ZINC FINGER BED DOMAIN-CONTAINING PROTEIN 39"/>
    <property type="match status" value="1"/>
</dbReference>
<evidence type="ECO:0000256" key="4">
    <source>
        <dbReference type="ARBA" id="ARBA00022833"/>
    </source>
</evidence>
<dbReference type="PANTHER" id="PTHR46481">
    <property type="entry name" value="ZINC FINGER BED DOMAIN-CONTAINING PROTEIN 4"/>
    <property type="match status" value="1"/>
</dbReference>
<dbReference type="SUPFAM" id="SSF53098">
    <property type="entry name" value="Ribonuclease H-like"/>
    <property type="match status" value="1"/>
</dbReference>
<evidence type="ECO:0000256" key="5">
    <source>
        <dbReference type="ARBA" id="ARBA00023242"/>
    </source>
</evidence>
<keyword evidence="3" id="KW-0863">Zinc-finger</keyword>
<comment type="subcellular location">
    <subcellularLocation>
        <location evidence="1">Nucleus</location>
    </subcellularLocation>
</comment>
<keyword evidence="7" id="KW-1185">Reference proteome</keyword>
<evidence type="ECO:0000313" key="6">
    <source>
        <dbReference type="EMBL" id="CAG8551976.1"/>
    </source>
</evidence>
<dbReference type="InterPro" id="IPR012337">
    <property type="entry name" value="RNaseH-like_sf"/>
</dbReference>
<protein>
    <submittedName>
        <fullName evidence="6">14606_t:CDS:1</fullName>
    </submittedName>
</protein>
<keyword evidence="2" id="KW-0479">Metal-binding</keyword>
<evidence type="ECO:0000256" key="2">
    <source>
        <dbReference type="ARBA" id="ARBA00022723"/>
    </source>
</evidence>
<organism evidence="6 7">
    <name type="scientific">Acaulospora morrowiae</name>
    <dbReference type="NCBI Taxonomy" id="94023"/>
    <lineage>
        <taxon>Eukaryota</taxon>
        <taxon>Fungi</taxon>
        <taxon>Fungi incertae sedis</taxon>
        <taxon>Mucoromycota</taxon>
        <taxon>Glomeromycotina</taxon>
        <taxon>Glomeromycetes</taxon>
        <taxon>Diversisporales</taxon>
        <taxon>Acaulosporaceae</taxon>
        <taxon>Acaulospora</taxon>
    </lineage>
</organism>
<dbReference type="Proteomes" id="UP000789342">
    <property type="component" value="Unassembled WGS sequence"/>
</dbReference>
<accession>A0A9N9B124</accession>
<proteinExistence type="predicted"/>
<name>A0A9N9B124_9GLOM</name>
<sequence>MNNSSKDKTETTYNNLDSTSSIIPHIQVIPAKREAESWVWSYIQKKTRRCQVLVEKDGVKHQCEWFCQKKTSTTSIAGHLRMKHRIIEGKEDIETEIVSKQDDNFFLDPYKRERITNCLLAWLIDDMQAFHVVNNSKFQELFYEAVPQYSVPCKNSLYKKMSEAVSIGEKKLDKLMADSMETFFFTTDLWTQHHISYIGVTIHWITSDFEIKQALLTIANFLYPHTGDNIEDYLRKEFQKWNITAKLFGGTTDNDSSMIKATMQLAIKDGLKNIKTLIDAAKKLKNIKTLIDAAKKLNNFISNHDKYRDLLKTTFRELNNSDLFTREINVLDPITSDTDTRWNNWIALEELILLSQPFIDATNITSGSIYPTLSLCMQ</sequence>
<dbReference type="InterPro" id="IPR052035">
    <property type="entry name" value="ZnF_BED_domain_contain"/>
</dbReference>
<dbReference type="GO" id="GO:0008270">
    <property type="term" value="F:zinc ion binding"/>
    <property type="evidence" value="ECO:0007669"/>
    <property type="project" value="UniProtKB-KW"/>
</dbReference>
<dbReference type="AlphaFoldDB" id="A0A9N9B124"/>
<evidence type="ECO:0000256" key="1">
    <source>
        <dbReference type="ARBA" id="ARBA00004123"/>
    </source>
</evidence>
<reference evidence="6" key="1">
    <citation type="submission" date="2021-06" db="EMBL/GenBank/DDBJ databases">
        <authorList>
            <person name="Kallberg Y."/>
            <person name="Tangrot J."/>
            <person name="Rosling A."/>
        </authorList>
    </citation>
    <scope>NUCLEOTIDE SEQUENCE</scope>
    <source>
        <strain evidence="6">CL551</strain>
    </source>
</reference>
<evidence type="ECO:0000313" key="7">
    <source>
        <dbReference type="Proteomes" id="UP000789342"/>
    </source>
</evidence>
<dbReference type="GO" id="GO:0005634">
    <property type="term" value="C:nucleus"/>
    <property type="evidence" value="ECO:0007669"/>
    <property type="project" value="UniProtKB-SubCell"/>
</dbReference>
<dbReference type="EMBL" id="CAJVPV010003444">
    <property type="protein sequence ID" value="CAG8551976.1"/>
    <property type="molecule type" value="Genomic_DNA"/>
</dbReference>
<keyword evidence="5" id="KW-0539">Nucleus</keyword>
<evidence type="ECO:0000256" key="3">
    <source>
        <dbReference type="ARBA" id="ARBA00022771"/>
    </source>
</evidence>